<dbReference type="InterPro" id="IPR002656">
    <property type="entry name" value="Acyl_transf_3_dom"/>
</dbReference>
<feature type="transmembrane region" description="Helical" evidence="1">
    <location>
        <begin position="157"/>
        <end position="175"/>
    </location>
</feature>
<keyword evidence="1" id="KW-1133">Transmembrane helix</keyword>
<feature type="transmembrane region" description="Helical" evidence="1">
    <location>
        <begin position="320"/>
        <end position="341"/>
    </location>
</feature>
<feature type="domain" description="Acyltransferase 3" evidence="2">
    <location>
        <begin position="2"/>
        <end position="334"/>
    </location>
</feature>
<keyword evidence="1" id="KW-0472">Membrane</keyword>
<accession>A0A2U8PPV0</accession>
<sequence length="365" mass="40996">MAALMVVLFHVRWTNHLTDTGFFVRGYLFVDLFFVLSGFVLSASYLKRIRNFPEIRRFLRKRFFRIYPLHLAMLAALVALELLKVFGEKSGMWVPEHKPFTGTNSTIDLIYNLLLLHSLNVSDHTSWNIPSWSISSEAACYIVFAFATRIGLTSSRLMGALSLVVALICYGYVILQKGNLDATYDYGFLRGLAGMSLGIWLFHLSQRALFARLSSRILTTNFCVLLISASATLWFSTRVADIAAIIVFFASVLLLCQDRGVGASLLSTKAVSFLGKISYSIYMVHVPILTCLGIVLRRVLPASARSIDANGYERFLMNPWLGDVLLAGIIALILFISVRLFKSIEEPWREFGKKCGIVKTKFATR</sequence>
<dbReference type="GO" id="GO:0016747">
    <property type="term" value="F:acyltransferase activity, transferring groups other than amino-acyl groups"/>
    <property type="evidence" value="ECO:0007669"/>
    <property type="project" value="InterPro"/>
</dbReference>
<reference evidence="3 4" key="1">
    <citation type="journal article" date="2017" name="Syst. Appl. Microbiol.">
        <title>Soybeans inoculated with root zone soils of Canadian native legumes harbour diverse and novel Bradyrhizobium spp. that possess agricultural potential.</title>
        <authorList>
            <person name="Bromfield E.S.P."/>
            <person name="Cloutier S."/>
            <person name="Tambong J.T."/>
            <person name="Tran Thi T.V."/>
        </authorList>
    </citation>
    <scope>NUCLEOTIDE SEQUENCE [LARGE SCALE GENOMIC DNA]</scope>
    <source>
        <strain evidence="3 4">39S1MB</strain>
    </source>
</reference>
<keyword evidence="3" id="KW-0012">Acyltransferase</keyword>
<dbReference type="KEGG" id="brq:CIT40_06210"/>
<evidence type="ECO:0000313" key="3">
    <source>
        <dbReference type="EMBL" id="AWL99660.1"/>
    </source>
</evidence>
<dbReference type="Pfam" id="PF01757">
    <property type="entry name" value="Acyl_transf_3"/>
    <property type="match status" value="1"/>
</dbReference>
<keyword evidence="4" id="KW-1185">Reference proteome</keyword>
<evidence type="ECO:0000313" key="4">
    <source>
        <dbReference type="Proteomes" id="UP000215884"/>
    </source>
</evidence>
<dbReference type="PANTHER" id="PTHR23028:SF131">
    <property type="entry name" value="BLR2367 PROTEIN"/>
    <property type="match status" value="1"/>
</dbReference>
<feature type="transmembrane region" description="Helical" evidence="1">
    <location>
        <begin position="217"/>
        <end position="236"/>
    </location>
</feature>
<name>A0A2U8PPV0_9BRAD</name>
<evidence type="ECO:0000256" key="1">
    <source>
        <dbReference type="SAM" id="Phobius"/>
    </source>
</evidence>
<keyword evidence="1" id="KW-0812">Transmembrane</keyword>
<keyword evidence="3" id="KW-0808">Transferase</keyword>
<protein>
    <submittedName>
        <fullName evidence="3">Acyltransferase</fullName>
    </submittedName>
</protein>
<feature type="transmembrane region" description="Helical" evidence="1">
    <location>
        <begin position="279"/>
        <end position="300"/>
    </location>
</feature>
<gene>
    <name evidence="3" type="ORF">CIT40_06210</name>
</gene>
<dbReference type="GO" id="GO:0016020">
    <property type="term" value="C:membrane"/>
    <property type="evidence" value="ECO:0007669"/>
    <property type="project" value="TreeGrafter"/>
</dbReference>
<evidence type="ECO:0000259" key="2">
    <source>
        <dbReference type="Pfam" id="PF01757"/>
    </source>
</evidence>
<reference evidence="3 4" key="2">
    <citation type="journal article" date="2019" name="Int. J. Syst. Evol. Microbiol.">
        <title>Description and complete genome sequence of Bradyrhizobium amphicarpaeae sp. nov., harbouring photosystem and nitrogen-fixation genes.</title>
        <authorList>
            <person name="Bromfield E.S.P."/>
            <person name="Cloutier S."/>
            <person name="Nguyen H.D.T."/>
        </authorList>
    </citation>
    <scope>NUCLEOTIDE SEQUENCE [LARGE SCALE GENOMIC DNA]</scope>
    <source>
        <strain evidence="3 4">39S1MB</strain>
    </source>
</reference>
<feature type="transmembrane region" description="Helical" evidence="1">
    <location>
        <begin position="24"/>
        <end position="46"/>
    </location>
</feature>
<dbReference type="EMBL" id="CP029426">
    <property type="protein sequence ID" value="AWL99660.1"/>
    <property type="molecule type" value="Genomic_DNA"/>
</dbReference>
<feature type="transmembrane region" description="Helical" evidence="1">
    <location>
        <begin position="67"/>
        <end position="86"/>
    </location>
</feature>
<organism evidence="3 4">
    <name type="scientific">Bradyrhizobium amphicarpaeae</name>
    <dbReference type="NCBI Taxonomy" id="1404768"/>
    <lineage>
        <taxon>Bacteria</taxon>
        <taxon>Pseudomonadati</taxon>
        <taxon>Pseudomonadota</taxon>
        <taxon>Alphaproteobacteria</taxon>
        <taxon>Hyphomicrobiales</taxon>
        <taxon>Nitrobacteraceae</taxon>
        <taxon>Bradyrhizobium</taxon>
    </lineage>
</organism>
<proteinExistence type="predicted"/>
<feature type="transmembrane region" description="Helical" evidence="1">
    <location>
        <begin position="187"/>
        <end position="205"/>
    </location>
</feature>
<dbReference type="AlphaFoldDB" id="A0A2U8PPV0"/>
<dbReference type="RefSeq" id="WP_094895334.1">
    <property type="nucleotide sequence ID" value="NZ_CP029426.2"/>
</dbReference>
<feature type="transmembrane region" description="Helical" evidence="1">
    <location>
        <begin position="242"/>
        <end position="267"/>
    </location>
</feature>
<dbReference type="PANTHER" id="PTHR23028">
    <property type="entry name" value="ACETYLTRANSFERASE"/>
    <property type="match status" value="1"/>
</dbReference>
<dbReference type="Proteomes" id="UP000215884">
    <property type="component" value="Chromosome"/>
</dbReference>
<dbReference type="GO" id="GO:0000271">
    <property type="term" value="P:polysaccharide biosynthetic process"/>
    <property type="evidence" value="ECO:0007669"/>
    <property type="project" value="TreeGrafter"/>
</dbReference>
<feature type="transmembrane region" description="Helical" evidence="1">
    <location>
        <begin position="129"/>
        <end position="150"/>
    </location>
</feature>
<dbReference type="InterPro" id="IPR050879">
    <property type="entry name" value="Acyltransferase_3"/>
</dbReference>
<dbReference type="OrthoDB" id="9796461at2"/>